<gene>
    <name evidence="2" type="ORF">JGB26_39330</name>
</gene>
<dbReference type="NCBIfam" id="NF033212">
    <property type="entry name" value="SapB_AmfS_lanti"/>
    <property type="match status" value="1"/>
</dbReference>
<reference evidence="2 3" key="1">
    <citation type="submission" date="2020-12" db="EMBL/GenBank/DDBJ databases">
        <title>Streptomyces typhae sp. nov., a novel endophytic actinomycete isolated from the root of cattail pollen (Typha angustifolia L.).</title>
        <authorList>
            <person name="Peng C."/>
            <person name="Liu C."/>
        </authorList>
    </citation>
    <scope>NUCLEOTIDE SEQUENCE [LARGE SCALE GENOMIC DNA]</scope>
    <source>
        <strain evidence="2 3">JCM 4753</strain>
    </source>
</reference>
<feature type="region of interest" description="Disordered" evidence="1">
    <location>
        <begin position="1"/>
        <end position="23"/>
    </location>
</feature>
<dbReference type="Proteomes" id="UP000634780">
    <property type="component" value="Unassembled WGS sequence"/>
</dbReference>
<proteinExistence type="predicted"/>
<sequence>MALLDLQNMESDEMTGGGGGHGGGSQVSLLLCASQASFLLCL</sequence>
<organism evidence="2 3">
    <name type="scientific">Streptomyces flavofungini</name>
    <dbReference type="NCBI Taxonomy" id="68200"/>
    <lineage>
        <taxon>Bacteria</taxon>
        <taxon>Bacillati</taxon>
        <taxon>Actinomycetota</taxon>
        <taxon>Actinomycetes</taxon>
        <taxon>Kitasatosporales</taxon>
        <taxon>Streptomycetaceae</taxon>
        <taxon>Streptomyces</taxon>
    </lineage>
</organism>
<dbReference type="RefSeq" id="WP_190113473.1">
    <property type="nucleotide sequence ID" value="NZ_BMVR01000001.1"/>
</dbReference>
<evidence type="ECO:0000313" key="2">
    <source>
        <dbReference type="EMBL" id="MBJ3813047.1"/>
    </source>
</evidence>
<dbReference type="Pfam" id="PF19402">
    <property type="entry name" value="RamS"/>
    <property type="match status" value="1"/>
</dbReference>
<comment type="caution">
    <text evidence="2">The sequence shown here is derived from an EMBL/GenBank/DDBJ whole genome shotgun (WGS) entry which is preliminary data.</text>
</comment>
<keyword evidence="3" id="KW-1185">Reference proteome</keyword>
<dbReference type="InterPro" id="IPR045825">
    <property type="entry name" value="RamS"/>
</dbReference>
<evidence type="ECO:0000256" key="1">
    <source>
        <dbReference type="SAM" id="MobiDB-lite"/>
    </source>
</evidence>
<protein>
    <submittedName>
        <fullName evidence="2">SapB/AmfS family lanthipeptide</fullName>
    </submittedName>
</protein>
<dbReference type="EMBL" id="JAEKOZ010000048">
    <property type="protein sequence ID" value="MBJ3813047.1"/>
    <property type="molecule type" value="Genomic_DNA"/>
</dbReference>
<accession>A0ABS0XIL9</accession>
<name>A0ABS0XIL9_9ACTN</name>
<evidence type="ECO:0000313" key="3">
    <source>
        <dbReference type="Proteomes" id="UP000634780"/>
    </source>
</evidence>